<dbReference type="PANTHER" id="PTHR11808">
    <property type="entry name" value="TRANS-SULFURATION ENZYME FAMILY MEMBER"/>
    <property type="match status" value="1"/>
</dbReference>
<sequence length="326" mass="36628">MIESFLIRDRLKPGDTVLQAPYTYYEATEQLEGLPFINLVRSSSYSVDDIISKVIRHRPKVVFADPIANSARQRMVDIPVLLRRLREVVTSRTTVIVDGTMLAAALPADLLRSDDKLEILYYESCTKYMQLGMDASLAGLVAYPRDLHDRLDQLRRNTGTVLYRHNAELFPRYDRAFLRRRMHRICDNAIAMAQALHSDARVRDAGVVVYPALPHHPDRTLAAKLPYAGGVVTFLLHEDGRNNKPELHGVIELILANARARGVQLTKGVSFGYAVPRVWVQDITDDDPWFIRLYAGDRGEEVDEVAAAVADAIAEAHVRMSTPKAA</sequence>
<dbReference type="InterPro" id="IPR015421">
    <property type="entry name" value="PyrdxlP-dep_Trfase_major"/>
</dbReference>
<dbReference type="InterPro" id="IPR015422">
    <property type="entry name" value="PyrdxlP-dep_Trfase_small"/>
</dbReference>
<dbReference type="GO" id="GO:0016740">
    <property type="term" value="F:transferase activity"/>
    <property type="evidence" value="ECO:0007669"/>
    <property type="project" value="UniProtKB-KW"/>
</dbReference>
<evidence type="ECO:0000256" key="3">
    <source>
        <dbReference type="ARBA" id="ARBA00023239"/>
    </source>
</evidence>
<proteinExistence type="inferred from homology"/>
<evidence type="ECO:0000313" key="5">
    <source>
        <dbReference type="EMBL" id="MFC7613531.1"/>
    </source>
</evidence>
<comment type="similarity">
    <text evidence="4">Belongs to the trans-sulfuration enzymes family.</text>
</comment>
<keyword evidence="5" id="KW-0808">Transferase</keyword>
<dbReference type="EMBL" id="JBHTEY010000004">
    <property type="protein sequence ID" value="MFC7613531.1"/>
    <property type="molecule type" value="Genomic_DNA"/>
</dbReference>
<dbReference type="Gene3D" id="3.40.640.10">
    <property type="entry name" value="Type I PLP-dependent aspartate aminotransferase-like (Major domain)"/>
    <property type="match status" value="1"/>
</dbReference>
<organism evidence="5 6">
    <name type="scientific">Actinokineospora soli</name>
    <dbReference type="NCBI Taxonomy" id="1048753"/>
    <lineage>
        <taxon>Bacteria</taxon>
        <taxon>Bacillati</taxon>
        <taxon>Actinomycetota</taxon>
        <taxon>Actinomycetes</taxon>
        <taxon>Pseudonocardiales</taxon>
        <taxon>Pseudonocardiaceae</taxon>
        <taxon>Actinokineospora</taxon>
    </lineage>
</organism>
<dbReference type="SUPFAM" id="SSF53383">
    <property type="entry name" value="PLP-dependent transferases"/>
    <property type="match status" value="1"/>
</dbReference>
<evidence type="ECO:0000256" key="4">
    <source>
        <dbReference type="RuleBase" id="RU362118"/>
    </source>
</evidence>
<dbReference type="Gene3D" id="3.90.1150.10">
    <property type="entry name" value="Aspartate Aminotransferase, domain 1"/>
    <property type="match status" value="1"/>
</dbReference>
<name>A0ABW2TJ47_9PSEU</name>
<gene>
    <name evidence="5" type="ORF">ACFQV2_07830</name>
</gene>
<evidence type="ECO:0000256" key="2">
    <source>
        <dbReference type="ARBA" id="ARBA00022898"/>
    </source>
</evidence>
<keyword evidence="3" id="KW-0456">Lyase</keyword>
<dbReference type="Pfam" id="PF01053">
    <property type="entry name" value="Cys_Met_Meta_PP"/>
    <property type="match status" value="1"/>
</dbReference>
<keyword evidence="2 4" id="KW-0663">Pyridoxal phosphate</keyword>
<dbReference type="InterPro" id="IPR015424">
    <property type="entry name" value="PyrdxlP-dep_Trfase"/>
</dbReference>
<evidence type="ECO:0000313" key="6">
    <source>
        <dbReference type="Proteomes" id="UP001596512"/>
    </source>
</evidence>
<comment type="caution">
    <text evidence="5">The sequence shown here is derived from an EMBL/GenBank/DDBJ whole genome shotgun (WGS) entry which is preliminary data.</text>
</comment>
<dbReference type="Proteomes" id="UP001596512">
    <property type="component" value="Unassembled WGS sequence"/>
</dbReference>
<dbReference type="PANTHER" id="PTHR11808:SF50">
    <property type="entry name" value="CYSTATHIONINE BETA-LYASE"/>
    <property type="match status" value="1"/>
</dbReference>
<dbReference type="InterPro" id="IPR000277">
    <property type="entry name" value="Cys/Met-Metab_PyrdxlP-dep_enz"/>
</dbReference>
<accession>A0ABW2TJ47</accession>
<evidence type="ECO:0000256" key="1">
    <source>
        <dbReference type="ARBA" id="ARBA00001933"/>
    </source>
</evidence>
<comment type="cofactor">
    <cofactor evidence="1 4">
        <name>pyridoxal 5'-phosphate</name>
        <dbReference type="ChEBI" id="CHEBI:597326"/>
    </cofactor>
</comment>
<keyword evidence="6" id="KW-1185">Reference proteome</keyword>
<reference evidence="6" key="1">
    <citation type="journal article" date="2019" name="Int. J. Syst. Evol. Microbiol.">
        <title>The Global Catalogue of Microorganisms (GCM) 10K type strain sequencing project: providing services to taxonomists for standard genome sequencing and annotation.</title>
        <authorList>
            <consortium name="The Broad Institute Genomics Platform"/>
            <consortium name="The Broad Institute Genome Sequencing Center for Infectious Disease"/>
            <person name="Wu L."/>
            <person name="Ma J."/>
        </authorList>
    </citation>
    <scope>NUCLEOTIDE SEQUENCE [LARGE SCALE GENOMIC DNA]</scope>
    <source>
        <strain evidence="6">JCM 17695</strain>
    </source>
</reference>
<protein>
    <submittedName>
        <fullName evidence="5">PLP-dependent transferase</fullName>
    </submittedName>
</protein>